<reference evidence="3" key="1">
    <citation type="journal article" date="2019" name="Int. J. Syst. Evol. Microbiol.">
        <title>The Global Catalogue of Microorganisms (GCM) 10K type strain sequencing project: providing services to taxonomists for standard genome sequencing and annotation.</title>
        <authorList>
            <consortium name="The Broad Institute Genomics Platform"/>
            <consortium name="The Broad Institute Genome Sequencing Center for Infectious Disease"/>
            <person name="Wu L."/>
            <person name="Ma J."/>
        </authorList>
    </citation>
    <scope>NUCLEOTIDE SEQUENCE [LARGE SCALE GENOMIC DNA]</scope>
    <source>
        <strain evidence="3">NBRC 106593</strain>
    </source>
</reference>
<keyword evidence="1" id="KW-1133">Transmembrane helix</keyword>
<dbReference type="RefSeq" id="WP_377825013.1">
    <property type="nucleotide sequence ID" value="NZ_JBHSWJ010000002.1"/>
</dbReference>
<dbReference type="EMBL" id="JBHSWJ010000002">
    <property type="protein sequence ID" value="MFC6715716.1"/>
    <property type="molecule type" value="Genomic_DNA"/>
</dbReference>
<sequence>MKKLKLTLLALGLIALIVGAVMLFMAVSVDMKVVWEIATRYQGGGTKETLHDPRPKMLIISGIALGAGVLIGLGLGLPLHRALSQKKLDALVDQRVQQRLAGSAPEAATE</sequence>
<protein>
    <recommendedName>
        <fullName evidence="4">DUF1049 domain-containing protein</fullName>
    </recommendedName>
</protein>
<gene>
    <name evidence="2" type="ORF">ACFQBT_18555</name>
</gene>
<keyword evidence="1" id="KW-0812">Transmembrane</keyword>
<keyword evidence="3" id="KW-1185">Reference proteome</keyword>
<evidence type="ECO:0000313" key="2">
    <source>
        <dbReference type="EMBL" id="MFC6715716.1"/>
    </source>
</evidence>
<comment type="caution">
    <text evidence="2">The sequence shown here is derived from an EMBL/GenBank/DDBJ whole genome shotgun (WGS) entry which is preliminary data.</text>
</comment>
<proteinExistence type="predicted"/>
<evidence type="ECO:0008006" key="4">
    <source>
        <dbReference type="Google" id="ProtNLM"/>
    </source>
</evidence>
<organism evidence="2 3">
    <name type="scientific">Branchiibius cervicis</name>
    <dbReference type="NCBI Taxonomy" id="908252"/>
    <lineage>
        <taxon>Bacteria</taxon>
        <taxon>Bacillati</taxon>
        <taxon>Actinomycetota</taxon>
        <taxon>Actinomycetes</taxon>
        <taxon>Micrococcales</taxon>
        <taxon>Dermacoccaceae</taxon>
        <taxon>Branchiibius</taxon>
    </lineage>
</organism>
<keyword evidence="1" id="KW-0472">Membrane</keyword>
<name>A0ABW2AYW9_9MICO</name>
<evidence type="ECO:0000256" key="1">
    <source>
        <dbReference type="SAM" id="Phobius"/>
    </source>
</evidence>
<dbReference type="Proteomes" id="UP001596356">
    <property type="component" value="Unassembled WGS sequence"/>
</dbReference>
<accession>A0ABW2AYW9</accession>
<evidence type="ECO:0000313" key="3">
    <source>
        <dbReference type="Proteomes" id="UP001596356"/>
    </source>
</evidence>
<feature type="transmembrane region" description="Helical" evidence="1">
    <location>
        <begin position="57"/>
        <end position="77"/>
    </location>
</feature>